<feature type="compositionally biased region" description="Acidic residues" evidence="1">
    <location>
        <begin position="81"/>
        <end position="119"/>
    </location>
</feature>
<dbReference type="KEGG" id="apln:112904707"/>
<dbReference type="GeneID" id="112904707"/>
<keyword evidence="2" id="KW-1185">Reference proteome</keyword>
<reference evidence="3" key="1">
    <citation type="submission" date="2025-08" db="UniProtKB">
        <authorList>
            <consortium name="RefSeq"/>
        </authorList>
    </citation>
    <scope>IDENTIFICATION</scope>
    <source>
        <tissue evidence="3">Entire body</tissue>
    </source>
</reference>
<feature type="compositionally biased region" description="Polar residues" evidence="1">
    <location>
        <begin position="36"/>
        <end position="48"/>
    </location>
</feature>
<proteinExistence type="predicted"/>
<evidence type="ECO:0000256" key="1">
    <source>
        <dbReference type="SAM" id="MobiDB-lite"/>
    </source>
</evidence>
<accession>A0A7F5R5B5</accession>
<organism evidence="2 3">
    <name type="scientific">Agrilus planipennis</name>
    <name type="common">Emerald ash borer</name>
    <name type="synonym">Agrilus marcopoli</name>
    <dbReference type="NCBI Taxonomy" id="224129"/>
    <lineage>
        <taxon>Eukaryota</taxon>
        <taxon>Metazoa</taxon>
        <taxon>Ecdysozoa</taxon>
        <taxon>Arthropoda</taxon>
        <taxon>Hexapoda</taxon>
        <taxon>Insecta</taxon>
        <taxon>Pterygota</taxon>
        <taxon>Neoptera</taxon>
        <taxon>Endopterygota</taxon>
        <taxon>Coleoptera</taxon>
        <taxon>Polyphaga</taxon>
        <taxon>Elateriformia</taxon>
        <taxon>Buprestoidea</taxon>
        <taxon>Buprestidae</taxon>
        <taxon>Agrilinae</taxon>
        <taxon>Agrilus</taxon>
    </lineage>
</organism>
<sequence length="173" mass="20497">MKNRRNTIVSPPKLEEIEPDIQPGEERVSDDKTEYYENSDSENYNEPNSAKKKYQELQTTYSRTLDDDLGVKINTQKPCYEDEENEEEWDDEEDDEEEEEDEDDEDGYDIYDNDDDDEELLKKLEAKYGKLNSKQSNEDLNKEESDEDEEDIDYEEDSDDDDQTNTGLKLEKK</sequence>
<evidence type="ECO:0000313" key="2">
    <source>
        <dbReference type="Proteomes" id="UP000192223"/>
    </source>
</evidence>
<feature type="compositionally biased region" description="Acidic residues" evidence="1">
    <location>
        <begin position="144"/>
        <end position="163"/>
    </location>
</feature>
<protein>
    <submittedName>
        <fullName evidence="3">Glutamic acid-rich protein-like</fullName>
    </submittedName>
</protein>
<dbReference type="InParanoid" id="A0A7F5R5B5"/>
<evidence type="ECO:0000313" key="3">
    <source>
        <dbReference type="RefSeq" id="XP_025831262.1"/>
    </source>
</evidence>
<name>A0A7F5R5B5_AGRPL</name>
<dbReference type="Proteomes" id="UP000192223">
    <property type="component" value="Unplaced"/>
</dbReference>
<feature type="region of interest" description="Disordered" evidence="1">
    <location>
        <begin position="1"/>
        <end position="173"/>
    </location>
</feature>
<gene>
    <name evidence="3" type="primary">LOC112904707</name>
</gene>
<dbReference type="AlphaFoldDB" id="A0A7F5R5B5"/>
<feature type="compositionally biased region" description="Basic and acidic residues" evidence="1">
    <location>
        <begin position="24"/>
        <end position="35"/>
    </location>
</feature>
<dbReference type="RefSeq" id="XP_025831262.1">
    <property type="nucleotide sequence ID" value="XM_025975477.1"/>
</dbReference>